<dbReference type="PROSITE" id="PS50228">
    <property type="entry name" value="SUEL_LECTIN"/>
    <property type="match status" value="1"/>
</dbReference>
<sequence>MRESFQRWPNNLATGLTVLFLCLSVFPTFCHGVSAKENQTVYLTCSTGKRIVIHSAEYRGAKSCTPGEAKAWVAKRCRKKNTCTFQVHNRYFGDPCFGHHKKLFVVYGCGNGE</sequence>
<name>A0AAV4H558_9GAST</name>
<comment type="caution">
    <text evidence="3">The sequence shown here is derived from an EMBL/GenBank/DDBJ whole genome shotgun (WGS) entry which is preliminary data.</text>
</comment>
<dbReference type="EMBL" id="BMAT01012452">
    <property type="protein sequence ID" value="GFR92657.1"/>
    <property type="molecule type" value="Genomic_DNA"/>
</dbReference>
<dbReference type="PANTHER" id="PTHR46780">
    <property type="entry name" value="PROTEIN EVA-1"/>
    <property type="match status" value="1"/>
</dbReference>
<dbReference type="AlphaFoldDB" id="A0AAV4H558"/>
<feature type="signal peptide" evidence="1">
    <location>
        <begin position="1"/>
        <end position="35"/>
    </location>
</feature>
<evidence type="ECO:0000313" key="3">
    <source>
        <dbReference type="EMBL" id="GFR92657.1"/>
    </source>
</evidence>
<evidence type="ECO:0000313" key="4">
    <source>
        <dbReference type="Proteomes" id="UP000762676"/>
    </source>
</evidence>
<dbReference type="Gene3D" id="2.60.120.740">
    <property type="match status" value="1"/>
</dbReference>
<reference evidence="3 4" key="1">
    <citation type="journal article" date="2021" name="Elife">
        <title>Chloroplast acquisition without the gene transfer in kleptoplastic sea slugs, Plakobranchus ocellatus.</title>
        <authorList>
            <person name="Maeda T."/>
            <person name="Takahashi S."/>
            <person name="Yoshida T."/>
            <person name="Shimamura S."/>
            <person name="Takaki Y."/>
            <person name="Nagai Y."/>
            <person name="Toyoda A."/>
            <person name="Suzuki Y."/>
            <person name="Arimoto A."/>
            <person name="Ishii H."/>
            <person name="Satoh N."/>
            <person name="Nishiyama T."/>
            <person name="Hasebe M."/>
            <person name="Maruyama T."/>
            <person name="Minagawa J."/>
            <person name="Obokata J."/>
            <person name="Shigenobu S."/>
        </authorList>
    </citation>
    <scope>NUCLEOTIDE SEQUENCE [LARGE SCALE GENOMIC DNA]</scope>
</reference>
<protein>
    <recommendedName>
        <fullName evidence="2">SUEL-type lectin domain-containing protein</fullName>
    </recommendedName>
</protein>
<evidence type="ECO:0000259" key="2">
    <source>
        <dbReference type="PROSITE" id="PS50228"/>
    </source>
</evidence>
<keyword evidence="4" id="KW-1185">Reference proteome</keyword>
<dbReference type="GO" id="GO:0030246">
    <property type="term" value="F:carbohydrate binding"/>
    <property type="evidence" value="ECO:0007669"/>
    <property type="project" value="InterPro"/>
</dbReference>
<accession>A0AAV4H558</accession>
<dbReference type="Pfam" id="PF02140">
    <property type="entry name" value="SUEL_Lectin"/>
    <property type="match status" value="1"/>
</dbReference>
<proteinExistence type="predicted"/>
<dbReference type="InterPro" id="IPR043159">
    <property type="entry name" value="Lectin_gal-bd_sf"/>
</dbReference>
<feature type="chain" id="PRO_5043898738" description="SUEL-type lectin domain-containing protein" evidence="1">
    <location>
        <begin position="36"/>
        <end position="113"/>
    </location>
</feature>
<feature type="domain" description="SUEL-type lectin" evidence="2">
    <location>
        <begin position="35"/>
        <end position="110"/>
    </location>
</feature>
<evidence type="ECO:0000256" key="1">
    <source>
        <dbReference type="SAM" id="SignalP"/>
    </source>
</evidence>
<gene>
    <name evidence="3" type="ORF">ElyMa_006206200</name>
</gene>
<dbReference type="InterPro" id="IPR000922">
    <property type="entry name" value="Lectin_gal-bd_dom"/>
</dbReference>
<dbReference type="Proteomes" id="UP000762676">
    <property type="component" value="Unassembled WGS sequence"/>
</dbReference>
<keyword evidence="1" id="KW-0732">Signal</keyword>
<organism evidence="3 4">
    <name type="scientific">Elysia marginata</name>
    <dbReference type="NCBI Taxonomy" id="1093978"/>
    <lineage>
        <taxon>Eukaryota</taxon>
        <taxon>Metazoa</taxon>
        <taxon>Spiralia</taxon>
        <taxon>Lophotrochozoa</taxon>
        <taxon>Mollusca</taxon>
        <taxon>Gastropoda</taxon>
        <taxon>Heterobranchia</taxon>
        <taxon>Euthyneura</taxon>
        <taxon>Panpulmonata</taxon>
        <taxon>Sacoglossa</taxon>
        <taxon>Placobranchoidea</taxon>
        <taxon>Plakobranchidae</taxon>
        <taxon>Elysia</taxon>
    </lineage>
</organism>